<sequence>MESCYRCGERKEADKFRPGQPYWHRWCIRCEATPIGSMPIRETSEHRRQE</sequence>
<organism evidence="1 2">
    <name type="scientific">Rahnella laticis</name>
    <dbReference type="NCBI Taxonomy" id="2787622"/>
    <lineage>
        <taxon>Bacteria</taxon>
        <taxon>Pseudomonadati</taxon>
        <taxon>Pseudomonadota</taxon>
        <taxon>Gammaproteobacteria</taxon>
        <taxon>Enterobacterales</taxon>
        <taxon>Yersiniaceae</taxon>
        <taxon>Rahnella</taxon>
    </lineage>
</organism>
<dbReference type="InterPro" id="IPR035346">
    <property type="entry name" value="NinD"/>
</dbReference>
<accession>A0ABS0DYZ9</accession>
<keyword evidence="2" id="KW-1185">Reference proteome</keyword>
<protein>
    <submittedName>
        <fullName evidence="1">Protein ninD</fullName>
    </submittedName>
</protein>
<dbReference type="EMBL" id="JADOBI010000001">
    <property type="protein sequence ID" value="MBF7978097.1"/>
    <property type="molecule type" value="Genomic_DNA"/>
</dbReference>
<dbReference type="Pfam" id="PF17466">
    <property type="entry name" value="NinD"/>
    <property type="match status" value="1"/>
</dbReference>
<evidence type="ECO:0000313" key="1">
    <source>
        <dbReference type="EMBL" id="MBF7978097.1"/>
    </source>
</evidence>
<name>A0ABS0DYZ9_9GAMM</name>
<dbReference type="Proteomes" id="UP000636811">
    <property type="component" value="Unassembled WGS sequence"/>
</dbReference>
<dbReference type="RefSeq" id="WP_195812964.1">
    <property type="nucleotide sequence ID" value="NZ_JADOBI010000001.1"/>
</dbReference>
<comment type="caution">
    <text evidence="1">The sequence shown here is derived from an EMBL/GenBank/DDBJ whole genome shotgun (WGS) entry which is preliminary data.</text>
</comment>
<reference evidence="1 2" key="1">
    <citation type="submission" date="2020-11" db="EMBL/GenBank/DDBJ databases">
        <title>Taxonomic investigation of Rahnella strains.</title>
        <authorList>
            <person name="Lee S.D."/>
        </authorList>
    </citation>
    <scope>NUCLEOTIDE SEQUENCE [LARGE SCALE GENOMIC DNA]</scope>
    <source>
        <strain evidence="1 2">SAP-17</strain>
    </source>
</reference>
<evidence type="ECO:0000313" key="2">
    <source>
        <dbReference type="Proteomes" id="UP000636811"/>
    </source>
</evidence>
<gene>
    <name evidence="1" type="ORF">IV433_01585</name>
</gene>
<proteinExistence type="predicted"/>